<evidence type="ECO:0000256" key="2">
    <source>
        <dbReference type="ARBA" id="ARBA00022741"/>
    </source>
</evidence>
<proteinExistence type="inferred from homology"/>
<dbReference type="PIRSF" id="PIRSF006806">
    <property type="entry name" value="FTHF_cligase"/>
    <property type="match status" value="1"/>
</dbReference>
<dbReference type="InterPro" id="IPR002698">
    <property type="entry name" value="FTHF_cligase"/>
</dbReference>
<gene>
    <name evidence="6" type="ORF">WMO45_12795</name>
</gene>
<dbReference type="SUPFAM" id="SSF100950">
    <property type="entry name" value="NagB/RpiA/CoA transferase-like"/>
    <property type="match status" value="1"/>
</dbReference>
<keyword evidence="7" id="KW-1185">Reference proteome</keyword>
<reference evidence="6 7" key="1">
    <citation type="submission" date="2024-03" db="EMBL/GenBank/DDBJ databases">
        <title>Human intestinal bacterial collection.</title>
        <authorList>
            <person name="Pauvert C."/>
            <person name="Hitch T.C.A."/>
            <person name="Clavel T."/>
        </authorList>
    </citation>
    <scope>NUCLEOTIDE SEQUENCE [LARGE SCALE GENOMIC DNA]</scope>
    <source>
        <strain evidence="6 7">CLA-AP-H34</strain>
    </source>
</reference>
<dbReference type="Pfam" id="PF01812">
    <property type="entry name" value="5-FTHF_cyc-lig"/>
    <property type="match status" value="1"/>
</dbReference>
<keyword evidence="4" id="KW-0479">Metal-binding</keyword>
<evidence type="ECO:0000256" key="1">
    <source>
        <dbReference type="ARBA" id="ARBA00010638"/>
    </source>
</evidence>
<keyword evidence="4" id="KW-0460">Magnesium</keyword>
<protein>
    <recommendedName>
        <fullName evidence="4">5-formyltetrahydrofolate cyclo-ligase</fullName>
        <ecNumber evidence="4">6.3.3.2</ecNumber>
    </recommendedName>
</protein>
<dbReference type="EMBL" id="JBBMFT010000013">
    <property type="protein sequence ID" value="MEQ2457398.1"/>
    <property type="molecule type" value="Genomic_DNA"/>
</dbReference>
<name>A0ABV1ES17_9FIRM</name>
<evidence type="ECO:0000256" key="5">
    <source>
        <dbReference type="SAM" id="MobiDB-lite"/>
    </source>
</evidence>
<dbReference type="RefSeq" id="WP_349141243.1">
    <property type="nucleotide sequence ID" value="NZ_JBBMFT010000013.1"/>
</dbReference>
<evidence type="ECO:0000256" key="4">
    <source>
        <dbReference type="RuleBase" id="RU361279"/>
    </source>
</evidence>
<keyword evidence="6" id="KW-0436">Ligase</keyword>
<dbReference type="Proteomes" id="UP001440599">
    <property type="component" value="Unassembled WGS sequence"/>
</dbReference>
<dbReference type="EC" id="6.3.3.2" evidence="4"/>
<dbReference type="GO" id="GO:0030272">
    <property type="term" value="F:5-formyltetrahydrofolate cyclo-ligase activity"/>
    <property type="evidence" value="ECO:0007669"/>
    <property type="project" value="UniProtKB-EC"/>
</dbReference>
<keyword evidence="2 4" id="KW-0547">Nucleotide-binding</keyword>
<sequence>MPSTTTAEKAALRRALRRRADELSPAQRRSSDEALFARLTALPQWRQADLLLLFHGMGSEPDTARLLPALWAAGRTVGLPRCLPGHGMEFRAVGPDTPLRRHPFGMLEPDEACPLLVPTARSLALVPGVSFDPSGGRLGQGGGYYDRWLAGYPGRTVGLCRACLLSESLALETHDRRVDLVVTEDGLYGPSQSHTTQSGAPGPRSVPECT</sequence>
<comment type="cofactor">
    <cofactor evidence="4">
        <name>Mg(2+)</name>
        <dbReference type="ChEBI" id="CHEBI:18420"/>
    </cofactor>
</comment>
<feature type="compositionally biased region" description="Polar residues" evidence="5">
    <location>
        <begin position="190"/>
        <end position="199"/>
    </location>
</feature>
<keyword evidence="3 4" id="KW-0067">ATP-binding</keyword>
<dbReference type="InterPro" id="IPR024185">
    <property type="entry name" value="FTHF_cligase-like_sf"/>
</dbReference>
<accession>A0ABV1ES17</accession>
<dbReference type="InterPro" id="IPR037171">
    <property type="entry name" value="NagB/RpiA_transferase-like"/>
</dbReference>
<comment type="catalytic activity">
    <reaction evidence="4">
        <text>(6S)-5-formyl-5,6,7,8-tetrahydrofolate + ATP = (6R)-5,10-methenyltetrahydrofolate + ADP + phosphate</text>
        <dbReference type="Rhea" id="RHEA:10488"/>
        <dbReference type="ChEBI" id="CHEBI:30616"/>
        <dbReference type="ChEBI" id="CHEBI:43474"/>
        <dbReference type="ChEBI" id="CHEBI:57455"/>
        <dbReference type="ChEBI" id="CHEBI:57457"/>
        <dbReference type="ChEBI" id="CHEBI:456216"/>
        <dbReference type="EC" id="6.3.3.2"/>
    </reaction>
</comment>
<dbReference type="PANTHER" id="PTHR23407:SF1">
    <property type="entry name" value="5-FORMYLTETRAHYDROFOLATE CYCLO-LIGASE"/>
    <property type="match status" value="1"/>
</dbReference>
<evidence type="ECO:0000313" key="6">
    <source>
        <dbReference type="EMBL" id="MEQ2457398.1"/>
    </source>
</evidence>
<comment type="caution">
    <text evidence="6">The sequence shown here is derived from an EMBL/GenBank/DDBJ whole genome shotgun (WGS) entry which is preliminary data.</text>
</comment>
<evidence type="ECO:0000313" key="7">
    <source>
        <dbReference type="Proteomes" id="UP001440599"/>
    </source>
</evidence>
<dbReference type="Gene3D" id="3.40.50.10420">
    <property type="entry name" value="NagB/RpiA/CoA transferase-like"/>
    <property type="match status" value="1"/>
</dbReference>
<dbReference type="NCBIfam" id="TIGR02727">
    <property type="entry name" value="MTHFS_bact"/>
    <property type="match status" value="1"/>
</dbReference>
<comment type="similarity">
    <text evidence="1 4">Belongs to the 5-formyltetrahydrofolate cyclo-ligase family.</text>
</comment>
<evidence type="ECO:0000256" key="3">
    <source>
        <dbReference type="ARBA" id="ARBA00022840"/>
    </source>
</evidence>
<organism evidence="6 7">
    <name type="scientific">Flavonifractor hominis</name>
    <dbReference type="NCBI Taxonomy" id="3133178"/>
    <lineage>
        <taxon>Bacteria</taxon>
        <taxon>Bacillati</taxon>
        <taxon>Bacillota</taxon>
        <taxon>Clostridia</taxon>
        <taxon>Eubacteriales</taxon>
        <taxon>Oscillospiraceae</taxon>
        <taxon>Flavonifractor</taxon>
    </lineage>
</organism>
<dbReference type="PANTHER" id="PTHR23407">
    <property type="entry name" value="ATPASE INHIBITOR/5-FORMYLTETRAHYDROFOLATE CYCLO-LIGASE"/>
    <property type="match status" value="1"/>
</dbReference>
<feature type="region of interest" description="Disordered" evidence="5">
    <location>
        <begin position="187"/>
        <end position="210"/>
    </location>
</feature>